<evidence type="ECO:0000256" key="30">
    <source>
        <dbReference type="ARBA" id="ARBA00048299"/>
    </source>
</evidence>
<dbReference type="GO" id="GO:0006590">
    <property type="term" value="P:thyroid hormone generation"/>
    <property type="evidence" value="ECO:0007669"/>
    <property type="project" value="InterPro"/>
</dbReference>
<keyword evidence="14 34" id="KW-0349">Heme</keyword>
<dbReference type="GO" id="GO:0004447">
    <property type="term" value="F:iodide peroxidase activity"/>
    <property type="evidence" value="ECO:0007669"/>
    <property type="project" value="UniProtKB-EC"/>
</dbReference>
<comment type="catalytic activity">
    <reaction evidence="31">
        <text>2 iodide + H2O2 + 2 H(+) = diiodine + 2 H2O</text>
        <dbReference type="Rhea" id="RHEA:23336"/>
        <dbReference type="ChEBI" id="CHEBI:15377"/>
        <dbReference type="ChEBI" id="CHEBI:15378"/>
        <dbReference type="ChEBI" id="CHEBI:16240"/>
        <dbReference type="ChEBI" id="CHEBI:16382"/>
        <dbReference type="ChEBI" id="CHEBI:17606"/>
        <dbReference type="EC" id="1.11.1.8"/>
    </reaction>
</comment>
<dbReference type="Proteomes" id="UP001178461">
    <property type="component" value="Chromosome 3"/>
</dbReference>
<evidence type="ECO:0000256" key="14">
    <source>
        <dbReference type="ARBA" id="ARBA00022617"/>
    </source>
</evidence>
<evidence type="ECO:0000256" key="17">
    <source>
        <dbReference type="ARBA" id="ARBA00022723"/>
    </source>
</evidence>
<evidence type="ECO:0000256" key="36">
    <source>
        <dbReference type="SAM" id="Phobius"/>
    </source>
</evidence>
<dbReference type="InterPro" id="IPR000742">
    <property type="entry name" value="EGF"/>
</dbReference>
<keyword evidence="22" id="KW-0560">Oxidoreductase</keyword>
<evidence type="ECO:0000256" key="19">
    <source>
        <dbReference type="ARBA" id="ARBA00022737"/>
    </source>
</evidence>
<dbReference type="GO" id="GO:0006979">
    <property type="term" value="P:response to oxidative stress"/>
    <property type="evidence" value="ECO:0007669"/>
    <property type="project" value="InterPro"/>
</dbReference>
<dbReference type="CDD" id="cd09825">
    <property type="entry name" value="thyroid_peroxidase"/>
    <property type="match status" value="1"/>
</dbReference>
<dbReference type="SMART" id="SM00032">
    <property type="entry name" value="CCP"/>
    <property type="match status" value="1"/>
</dbReference>
<evidence type="ECO:0000256" key="1">
    <source>
        <dbReference type="ARBA" id="ARBA00001970"/>
    </source>
</evidence>
<dbReference type="SMART" id="SM00181">
    <property type="entry name" value="EGF"/>
    <property type="match status" value="1"/>
</dbReference>
<evidence type="ECO:0000256" key="18">
    <source>
        <dbReference type="ARBA" id="ARBA00022729"/>
    </source>
</evidence>
<dbReference type="GO" id="GO:0042744">
    <property type="term" value="P:hydrogen peroxide catabolic process"/>
    <property type="evidence" value="ECO:0007669"/>
    <property type="project" value="UniProtKB-KW"/>
</dbReference>
<comment type="catalytic activity">
    <reaction evidence="29">
        <text>[thyroglobulin]-3-iodo-L-tyrosine + [thyroglobulin]-3,5-diiodo-L-tyrosine + H2O2 = [thyroglobulin]-3,3',5-triiodo-L-thyronine + [thyroglobulin]-dehydroalanine + 2 H2O</text>
        <dbReference type="Rhea" id="RHEA:48968"/>
        <dbReference type="Rhea" id="RHEA-COMP:12275"/>
        <dbReference type="Rhea" id="RHEA-COMP:12276"/>
        <dbReference type="Rhea" id="RHEA-COMP:12278"/>
        <dbReference type="Rhea" id="RHEA-COMP:12279"/>
        <dbReference type="ChEBI" id="CHEBI:15377"/>
        <dbReference type="ChEBI" id="CHEBI:16240"/>
        <dbReference type="ChEBI" id="CHEBI:90870"/>
        <dbReference type="ChEBI" id="CHEBI:90871"/>
        <dbReference type="ChEBI" id="CHEBI:90873"/>
        <dbReference type="ChEBI" id="CHEBI:90874"/>
        <dbReference type="EC" id="1.11.1.8"/>
    </reaction>
</comment>
<keyword evidence="23 34" id="KW-0408">Iron</keyword>
<dbReference type="EC" id="1.11.1.8" evidence="8"/>
<keyword evidence="10" id="KW-0964">Secreted</keyword>
<dbReference type="GO" id="GO:0005509">
    <property type="term" value="F:calcium ion binding"/>
    <property type="evidence" value="ECO:0007669"/>
    <property type="project" value="InterPro"/>
</dbReference>
<gene>
    <name evidence="38" type="ORF">PODLI_1B004023</name>
</gene>
<evidence type="ECO:0000256" key="11">
    <source>
        <dbReference type="ARBA" id="ARBA00022534"/>
    </source>
</evidence>
<comment type="similarity">
    <text evidence="6">Belongs to the prostaglandin G/H synthase family.</text>
</comment>
<dbReference type="Pfam" id="PF00084">
    <property type="entry name" value="Sushi"/>
    <property type="match status" value="1"/>
</dbReference>
<sequence>MMVRGWRSVHRSQSSRTHSPEPEEPLSPQTRLALRHKEQQEICCRRLRQMRVFIFFIILITMVSVAVFLALVQWGRNDLFRKAKEHGIRRTLQETTSIQGEETARRRERLLERHDTMAPSQFLALSKYSYQETQAVSQAAESMEASMQVLKGKLHQKHQRSLLPSDVLPADVLMMITNVSGCLPYMLPPKCPNNCMTRKYRHITGACQNREHPRWGASNTALARWLPPVYEDGLSQPKGWNYGFLHNGFPLPSVREVTRNIIEVSNEAVTEDERHSDMITVWGQYISHDLAFTPQSVNRPSFLGEADCQRTCENRSPCFPIQVFANDTFSTSLNCLPFYRSSPACATGHQGFLIGNLSVLNPRQQINSLTSFLDASTVYGSTPATENKLRNLTSEEGLLRINTQYFDNGREYLPFVAQVPSLCAQDPKADKKERIECFMAGDSRASEVPSLAAMHTLWLREHNRLAKALKEVNPHWSPETVYQEARKIVGALHQIITLRDYIPKIIGPDAFNQYIGAYKGYVPTINPSVSNVFTTAAFRFGHAAIHPVIKRLDVQYQNDPNLPNLQLHEAFFTPWRLIKEGGLDPLLRGTLATAAKLQVQDQLLNEELTKKLLVLSHNGSLDLASLDLQRGRDHGLPGYNDWREFCDLPRLRTESDLTKAIQNRKTVQKIMGLYKNPDNMDLWLAGIVESMLPDARTGPLFACIIGKQMKALRDGDRFWWENDNVFTEDQRQELRKYSLSRLICDNTGLTEVPLDAFILGKFPKDFESCENIPSIHLGAWQETFHPELNCGFPTRVEHGDFVHCSEAGKLTVTYSCHQGYELLGEEQLSCIQGKWNLKAPVCQDINECENKTNPPCHSSAQCVNTQGSFQCLCTDPYELAEDGKICKDSGRLSKGSLVSIILGVIVFSCLAVSSWFVVCRWSCSARGSVNSQVLNDGKNLSPEENCQNSYEMNISQTQ</sequence>
<evidence type="ECO:0000256" key="31">
    <source>
        <dbReference type="ARBA" id="ARBA00048771"/>
    </source>
</evidence>
<keyword evidence="20" id="KW-0106">Calcium</keyword>
<evidence type="ECO:0000256" key="12">
    <source>
        <dbReference type="ARBA" id="ARBA00022536"/>
    </source>
</evidence>
<comment type="catalytic activity">
    <reaction evidence="28">
        <text>[thyroglobulin]-L-tyrosine + iodide + H2O2 + H(+) = [thyroglobulin]-3-iodo-L-tyrosine + 2 H2O</text>
        <dbReference type="Rhea" id="RHEA:48956"/>
        <dbReference type="Rhea" id="RHEA-COMP:12274"/>
        <dbReference type="Rhea" id="RHEA-COMP:12275"/>
        <dbReference type="ChEBI" id="CHEBI:15377"/>
        <dbReference type="ChEBI" id="CHEBI:15378"/>
        <dbReference type="ChEBI" id="CHEBI:16240"/>
        <dbReference type="ChEBI" id="CHEBI:16382"/>
        <dbReference type="ChEBI" id="CHEBI:46858"/>
        <dbReference type="ChEBI" id="CHEBI:90870"/>
        <dbReference type="EC" id="1.11.1.8"/>
    </reaction>
</comment>
<evidence type="ECO:0000256" key="4">
    <source>
        <dbReference type="ARBA" id="ARBA00004613"/>
    </source>
</evidence>
<feature type="domain" description="EGF-like" evidence="37">
    <location>
        <begin position="871"/>
        <end position="886"/>
    </location>
</feature>
<evidence type="ECO:0000256" key="28">
    <source>
        <dbReference type="ARBA" id="ARBA00048137"/>
    </source>
</evidence>
<reference evidence="38" key="1">
    <citation type="submission" date="2022-12" db="EMBL/GenBank/DDBJ databases">
        <authorList>
            <person name="Alioto T."/>
            <person name="Alioto T."/>
            <person name="Gomez Garrido J."/>
        </authorList>
    </citation>
    <scope>NUCLEOTIDE SEQUENCE</scope>
</reference>
<evidence type="ECO:0000256" key="21">
    <source>
        <dbReference type="ARBA" id="ARBA00022989"/>
    </source>
</evidence>
<evidence type="ECO:0000256" key="24">
    <source>
        <dbReference type="ARBA" id="ARBA00023136"/>
    </source>
</evidence>
<keyword evidence="25" id="KW-1015">Disulfide bond</keyword>
<dbReference type="GO" id="GO:0042446">
    <property type="term" value="P:hormone biosynthetic process"/>
    <property type="evidence" value="ECO:0007669"/>
    <property type="project" value="UniProtKB-KW"/>
</dbReference>
<dbReference type="PROSITE" id="PS00010">
    <property type="entry name" value="ASX_HYDROXYL"/>
    <property type="match status" value="1"/>
</dbReference>
<dbReference type="CDD" id="cd00054">
    <property type="entry name" value="EGF_CA"/>
    <property type="match status" value="1"/>
</dbReference>
<feature type="region of interest" description="Disordered" evidence="35">
    <location>
        <begin position="1"/>
        <end position="31"/>
    </location>
</feature>
<dbReference type="Pfam" id="PF07645">
    <property type="entry name" value="EGF_CA"/>
    <property type="match status" value="1"/>
</dbReference>
<dbReference type="InterPro" id="IPR018097">
    <property type="entry name" value="EGF_Ca-bd_CS"/>
</dbReference>
<dbReference type="SUPFAM" id="SSF57535">
    <property type="entry name" value="Complement control module/SCR domain"/>
    <property type="match status" value="1"/>
</dbReference>
<dbReference type="Gene3D" id="2.10.70.10">
    <property type="entry name" value="Complement Module, domain 1"/>
    <property type="match status" value="1"/>
</dbReference>
<organism evidence="38 39">
    <name type="scientific">Podarcis lilfordi</name>
    <name type="common">Lilford's wall lizard</name>
    <dbReference type="NCBI Taxonomy" id="74358"/>
    <lineage>
        <taxon>Eukaryota</taxon>
        <taxon>Metazoa</taxon>
        <taxon>Chordata</taxon>
        <taxon>Craniata</taxon>
        <taxon>Vertebrata</taxon>
        <taxon>Euteleostomi</taxon>
        <taxon>Lepidosauria</taxon>
        <taxon>Squamata</taxon>
        <taxon>Bifurcata</taxon>
        <taxon>Unidentata</taxon>
        <taxon>Episquamata</taxon>
        <taxon>Laterata</taxon>
        <taxon>Lacertibaenia</taxon>
        <taxon>Lacertidae</taxon>
        <taxon>Podarcis</taxon>
    </lineage>
</organism>
<dbReference type="PRINTS" id="PR00457">
    <property type="entry name" value="ANPEROXIDASE"/>
</dbReference>
<evidence type="ECO:0000256" key="23">
    <source>
        <dbReference type="ARBA" id="ARBA00023004"/>
    </source>
</evidence>
<keyword evidence="27" id="KW-0376">Hydrogen peroxide</keyword>
<evidence type="ECO:0000256" key="10">
    <source>
        <dbReference type="ARBA" id="ARBA00022525"/>
    </source>
</evidence>
<dbReference type="EMBL" id="OX395128">
    <property type="protein sequence ID" value="CAI5769502.1"/>
    <property type="molecule type" value="Genomic_DNA"/>
</dbReference>
<feature type="transmembrane region" description="Helical" evidence="36">
    <location>
        <begin position="52"/>
        <end position="74"/>
    </location>
</feature>
<protein>
    <recommendedName>
        <fullName evidence="9">Thyroid peroxidase</fullName>
        <ecNumber evidence="8">1.11.1.8</ecNumber>
    </recommendedName>
</protein>
<evidence type="ECO:0000256" key="29">
    <source>
        <dbReference type="ARBA" id="ARBA00048250"/>
    </source>
</evidence>
<dbReference type="InterPro" id="IPR029589">
    <property type="entry name" value="TPO"/>
</dbReference>
<comment type="pathway">
    <text evidence="5">Hormone biosynthesis; thyroid hormone biosynthesis.</text>
</comment>
<comment type="subunit">
    <text evidence="7">Interacts with DUOX1, DUOX2 and CYBA.</text>
</comment>
<keyword evidence="12" id="KW-0245">EGF-like domain</keyword>
<dbReference type="Gene3D" id="1.10.640.10">
    <property type="entry name" value="Haem peroxidase domain superfamily, animal type"/>
    <property type="match status" value="1"/>
</dbReference>
<evidence type="ECO:0000256" key="9">
    <source>
        <dbReference type="ARBA" id="ARBA00021693"/>
    </source>
</evidence>
<evidence type="ECO:0000256" key="7">
    <source>
        <dbReference type="ARBA" id="ARBA00011561"/>
    </source>
</evidence>
<keyword evidence="15" id="KW-0768">Sushi</keyword>
<dbReference type="AlphaFoldDB" id="A0AA35K0E8"/>
<dbReference type="PROSITE" id="PS01186">
    <property type="entry name" value="EGF_2"/>
    <property type="match status" value="1"/>
</dbReference>
<dbReference type="InterPro" id="IPR019791">
    <property type="entry name" value="Haem_peroxidase_animal"/>
</dbReference>
<dbReference type="InterPro" id="IPR001881">
    <property type="entry name" value="EGF-like_Ca-bd_dom"/>
</dbReference>
<comment type="subcellular location">
    <subcellularLocation>
        <location evidence="3">Membrane</location>
        <topology evidence="3">Single-pass type I membrane protein</topology>
    </subcellularLocation>
    <subcellularLocation>
        <location evidence="4">Secreted</location>
    </subcellularLocation>
</comment>
<evidence type="ECO:0000256" key="26">
    <source>
        <dbReference type="ARBA" id="ARBA00023180"/>
    </source>
</evidence>
<evidence type="ECO:0000256" key="20">
    <source>
        <dbReference type="ARBA" id="ARBA00022837"/>
    </source>
</evidence>
<dbReference type="Gene3D" id="2.10.25.10">
    <property type="entry name" value="Laminin"/>
    <property type="match status" value="1"/>
</dbReference>
<evidence type="ECO:0000256" key="3">
    <source>
        <dbReference type="ARBA" id="ARBA00004479"/>
    </source>
</evidence>
<evidence type="ECO:0000256" key="13">
    <source>
        <dbReference type="ARBA" id="ARBA00022559"/>
    </source>
</evidence>
<dbReference type="Pfam" id="PF03098">
    <property type="entry name" value="An_peroxidase"/>
    <property type="match status" value="1"/>
</dbReference>
<evidence type="ECO:0000313" key="39">
    <source>
        <dbReference type="Proteomes" id="UP001178461"/>
    </source>
</evidence>
<dbReference type="GO" id="GO:0016020">
    <property type="term" value="C:membrane"/>
    <property type="evidence" value="ECO:0007669"/>
    <property type="project" value="UniProtKB-SubCell"/>
</dbReference>
<dbReference type="InterPro" id="IPR037120">
    <property type="entry name" value="Haem_peroxidase_sf_animal"/>
</dbReference>
<feature type="transmembrane region" description="Helical" evidence="36">
    <location>
        <begin position="897"/>
        <end position="918"/>
    </location>
</feature>
<evidence type="ECO:0000256" key="16">
    <source>
        <dbReference type="ARBA" id="ARBA00022692"/>
    </source>
</evidence>
<feature type="binding site" description="axial binding residue" evidence="34">
    <location>
        <position position="542"/>
    </location>
    <ligand>
        <name>heme b</name>
        <dbReference type="ChEBI" id="CHEBI:60344"/>
    </ligand>
    <ligandPart>
        <name>Fe</name>
        <dbReference type="ChEBI" id="CHEBI:18248"/>
    </ligandPart>
</feature>
<dbReference type="PANTHER" id="PTHR11475">
    <property type="entry name" value="OXIDASE/PEROXIDASE"/>
    <property type="match status" value="1"/>
</dbReference>
<dbReference type="SUPFAM" id="SSF57196">
    <property type="entry name" value="EGF/Laminin"/>
    <property type="match status" value="1"/>
</dbReference>
<keyword evidence="11" id="KW-0893">Thyroid hormones biosynthesis</keyword>
<dbReference type="SMART" id="SM00179">
    <property type="entry name" value="EGF_CA"/>
    <property type="match status" value="1"/>
</dbReference>
<dbReference type="SUPFAM" id="SSF48113">
    <property type="entry name" value="Heme-dependent peroxidases"/>
    <property type="match status" value="1"/>
</dbReference>
<evidence type="ECO:0000256" key="25">
    <source>
        <dbReference type="ARBA" id="ARBA00023157"/>
    </source>
</evidence>
<dbReference type="InterPro" id="IPR000152">
    <property type="entry name" value="EGF-type_Asp/Asn_hydroxyl_site"/>
</dbReference>
<keyword evidence="16 36" id="KW-0812">Transmembrane</keyword>
<evidence type="ECO:0000313" key="38">
    <source>
        <dbReference type="EMBL" id="CAI5769502.1"/>
    </source>
</evidence>
<evidence type="ECO:0000256" key="33">
    <source>
        <dbReference type="ARBA" id="ARBA00061342"/>
    </source>
</evidence>
<evidence type="ECO:0000256" key="15">
    <source>
        <dbReference type="ARBA" id="ARBA00022659"/>
    </source>
</evidence>
<evidence type="ECO:0000256" key="34">
    <source>
        <dbReference type="PIRSR" id="PIRSR619791-2"/>
    </source>
</evidence>
<keyword evidence="19" id="KW-0677">Repeat</keyword>
<dbReference type="InterPro" id="IPR049883">
    <property type="entry name" value="NOTCH1_EGF-like"/>
</dbReference>
<dbReference type="GO" id="GO:0020037">
    <property type="term" value="F:heme binding"/>
    <property type="evidence" value="ECO:0007669"/>
    <property type="project" value="InterPro"/>
</dbReference>
<evidence type="ECO:0000256" key="32">
    <source>
        <dbReference type="ARBA" id="ARBA00049000"/>
    </source>
</evidence>
<dbReference type="FunFam" id="1.10.640.10:FF:000001">
    <property type="entry name" value="Peroxidasin homolog"/>
    <property type="match status" value="1"/>
</dbReference>
<dbReference type="PANTHER" id="PTHR11475:SF60">
    <property type="entry name" value="THYROID PEROXIDASE"/>
    <property type="match status" value="1"/>
</dbReference>
<evidence type="ECO:0000256" key="8">
    <source>
        <dbReference type="ARBA" id="ARBA00012311"/>
    </source>
</evidence>
<comment type="catalytic activity">
    <reaction evidence="32">
        <text>[thyroglobulin]-3-iodo-L-tyrosine + iodide + H2O2 + H(+) = [thyroglobulin]-3,5-diiodo-L-tyrosine + 2 H2O</text>
        <dbReference type="Rhea" id="RHEA:48960"/>
        <dbReference type="Rhea" id="RHEA-COMP:12275"/>
        <dbReference type="Rhea" id="RHEA-COMP:12276"/>
        <dbReference type="ChEBI" id="CHEBI:15377"/>
        <dbReference type="ChEBI" id="CHEBI:15378"/>
        <dbReference type="ChEBI" id="CHEBI:16240"/>
        <dbReference type="ChEBI" id="CHEBI:16382"/>
        <dbReference type="ChEBI" id="CHEBI:90870"/>
        <dbReference type="ChEBI" id="CHEBI:90871"/>
        <dbReference type="EC" id="1.11.1.8"/>
    </reaction>
</comment>
<evidence type="ECO:0000256" key="22">
    <source>
        <dbReference type="ARBA" id="ARBA00023002"/>
    </source>
</evidence>
<keyword evidence="39" id="KW-1185">Reference proteome</keyword>
<accession>A0AA35K0E8</accession>
<dbReference type="InterPro" id="IPR000436">
    <property type="entry name" value="Sushi_SCR_CCP_dom"/>
</dbReference>
<keyword evidence="21 36" id="KW-1133">Transmembrane helix</keyword>
<keyword evidence="18" id="KW-0732">Signal</keyword>
<comment type="function">
    <text evidence="2">Iodination and coupling of the hormonogenic tyrosines in thyroglobulin to yield the thyroid hormones T(3) and T(4).</text>
</comment>
<dbReference type="GO" id="GO:0005615">
    <property type="term" value="C:extracellular space"/>
    <property type="evidence" value="ECO:0007669"/>
    <property type="project" value="TreeGrafter"/>
</dbReference>
<keyword evidence="26" id="KW-0325">Glycoprotein</keyword>
<dbReference type="CDD" id="cd00033">
    <property type="entry name" value="CCP"/>
    <property type="match status" value="1"/>
</dbReference>
<evidence type="ECO:0000256" key="2">
    <source>
        <dbReference type="ARBA" id="ARBA00003834"/>
    </source>
</evidence>
<dbReference type="InterPro" id="IPR010255">
    <property type="entry name" value="Haem_peroxidase_sf"/>
</dbReference>
<keyword evidence="17 34" id="KW-0479">Metal-binding</keyword>
<dbReference type="PROSITE" id="PS01187">
    <property type="entry name" value="EGF_CA"/>
    <property type="match status" value="1"/>
</dbReference>
<name>A0AA35K0E8_9SAUR</name>
<evidence type="ECO:0000256" key="35">
    <source>
        <dbReference type="SAM" id="MobiDB-lite"/>
    </source>
</evidence>
<dbReference type="InterPro" id="IPR035976">
    <property type="entry name" value="Sushi/SCR/CCP_sf"/>
</dbReference>
<evidence type="ECO:0000256" key="27">
    <source>
        <dbReference type="ARBA" id="ARBA00023324"/>
    </source>
</evidence>
<comment type="cofactor">
    <cofactor evidence="1">
        <name>heme b</name>
        <dbReference type="ChEBI" id="CHEBI:60344"/>
    </cofactor>
</comment>
<proteinExistence type="inferred from homology"/>
<evidence type="ECO:0000259" key="37">
    <source>
        <dbReference type="PROSITE" id="PS01186"/>
    </source>
</evidence>
<comment type="similarity">
    <text evidence="33">Belongs to the peroxidase family. XPO subfamily.</text>
</comment>
<evidence type="ECO:0000256" key="6">
    <source>
        <dbReference type="ARBA" id="ARBA00008928"/>
    </source>
</evidence>
<evidence type="ECO:0000256" key="5">
    <source>
        <dbReference type="ARBA" id="ARBA00005197"/>
    </source>
</evidence>
<dbReference type="FunFam" id="2.10.25.10:FF:000014">
    <property type="entry name" value="Latent-transforming growth factor beta-binding protein 3"/>
    <property type="match status" value="1"/>
</dbReference>
<keyword evidence="13 38" id="KW-0575">Peroxidase</keyword>
<comment type="catalytic activity">
    <reaction evidence="30">
        <text>2 [thyroglobulin]-3,5-diiodo-L-tyrosine + H2O2 = [thyroglobulin]-L-thyroxine + [thyroglobulin]-dehydroalanine + 2 H2O</text>
        <dbReference type="Rhea" id="RHEA:48964"/>
        <dbReference type="Rhea" id="RHEA-COMP:12276"/>
        <dbReference type="Rhea" id="RHEA-COMP:12277"/>
        <dbReference type="Rhea" id="RHEA-COMP:12278"/>
        <dbReference type="ChEBI" id="CHEBI:15377"/>
        <dbReference type="ChEBI" id="CHEBI:16240"/>
        <dbReference type="ChEBI" id="CHEBI:90871"/>
        <dbReference type="ChEBI" id="CHEBI:90872"/>
        <dbReference type="ChEBI" id="CHEBI:90873"/>
        <dbReference type="EC" id="1.11.1.8"/>
    </reaction>
</comment>
<keyword evidence="24 36" id="KW-0472">Membrane</keyword>